<dbReference type="STRING" id="133381.A0A2T9Z8D6"/>
<accession>A0A2T9Z8D6</accession>
<keyword evidence="2 4" id="KW-0378">Hydrolase</keyword>
<dbReference type="EMBL" id="MBFS01001598">
    <property type="protein sequence ID" value="PVV00840.1"/>
    <property type="molecule type" value="Genomic_DNA"/>
</dbReference>
<keyword evidence="5" id="KW-0732">Signal</keyword>
<evidence type="ECO:0000256" key="2">
    <source>
        <dbReference type="ARBA" id="ARBA00022801"/>
    </source>
</evidence>
<feature type="chain" id="PRO_5015788019" description="Trehalase" evidence="5">
    <location>
        <begin position="21"/>
        <end position="604"/>
    </location>
</feature>
<comment type="caution">
    <text evidence="6">The sequence shown here is derived from an EMBL/GenBank/DDBJ whole genome shotgun (WGS) entry which is preliminary data.</text>
</comment>
<keyword evidence="3 4" id="KW-0326">Glycosidase</keyword>
<dbReference type="InterPro" id="IPR018232">
    <property type="entry name" value="Glyco_hydro_37_CS"/>
</dbReference>
<proteinExistence type="inferred from homology"/>
<dbReference type="PANTHER" id="PTHR23403">
    <property type="entry name" value="TREHALASE"/>
    <property type="match status" value="1"/>
</dbReference>
<organism evidence="6 7">
    <name type="scientific">Smittium megazygosporum</name>
    <dbReference type="NCBI Taxonomy" id="133381"/>
    <lineage>
        <taxon>Eukaryota</taxon>
        <taxon>Fungi</taxon>
        <taxon>Fungi incertae sedis</taxon>
        <taxon>Zoopagomycota</taxon>
        <taxon>Kickxellomycotina</taxon>
        <taxon>Harpellomycetes</taxon>
        <taxon>Harpellales</taxon>
        <taxon>Legeriomycetaceae</taxon>
        <taxon>Smittium</taxon>
    </lineage>
</organism>
<dbReference type="PROSITE" id="PS00928">
    <property type="entry name" value="TREHALASE_2"/>
    <property type="match status" value="1"/>
</dbReference>
<evidence type="ECO:0000256" key="5">
    <source>
        <dbReference type="SAM" id="SignalP"/>
    </source>
</evidence>
<evidence type="ECO:0000256" key="4">
    <source>
        <dbReference type="RuleBase" id="RU361180"/>
    </source>
</evidence>
<dbReference type="OrthoDB" id="3542292at2759"/>
<dbReference type="Gene3D" id="1.50.10.10">
    <property type="match status" value="1"/>
</dbReference>
<dbReference type="PROSITE" id="PS00927">
    <property type="entry name" value="TREHALASE_1"/>
    <property type="match status" value="1"/>
</dbReference>
<dbReference type="GO" id="GO:0005993">
    <property type="term" value="P:trehalose catabolic process"/>
    <property type="evidence" value="ECO:0007669"/>
    <property type="project" value="TreeGrafter"/>
</dbReference>
<keyword evidence="7" id="KW-1185">Reference proteome</keyword>
<dbReference type="EC" id="3.2.1.28" evidence="4"/>
<sequence length="604" mass="67703">MFYTFGKLFLLSLGLSVVASQSGSAKYPCSSQIYCHGDLLHAIQVAQIFPDDKTFVDKPTLKPEAEVLSAFESLGKNPTKDQLKEFVNSYFGDENSLLSPAPLAEWKANPKFFDGVSDKYIKGFASAVNTIWKDLVRVQNKTGLCDGCVTSMLDVDGEFVVPGGRFREFYYWDTYFTLEGLLASELFETSKGMIQILLNSVEKNGFVPNGARIYYLDRSQPPLLAHMVELYYRKTNDIEFVVKALPILIKEHQYWVDNHMIKFVFPSCNDKTFDMFRYNVDVETPRPEGYAVDYYTVNNATSDLVKQKLLYAELAAGAESGHDYSARWASNTSAVSPEILYSLRVSETIPSDLNAIMYNNQRIIADLSRLISTSSAYSTSSKQYSDISDKFNALKDETFRNIMFLLYDDKTGLLRDYSVDNSDFTNVISAANVWPYWYFADKVDQESMNKAFSFVAEVLSKNPGGFPSTFLDTGLQWDFPDVWPPHQYAIIKGLQLGANTVRPSNSTQAAIYDKLAFDLSSTFVGTAYCTWYSTGGSIPGILDKIPGIVDNGHIFEKFNATYFGASAGGGEYTVQSGFGWTNGVLFWALENYGDKIVRPSCPSY</sequence>
<name>A0A2T9Z8D6_9FUNG</name>
<dbReference type="Proteomes" id="UP000245609">
    <property type="component" value="Unassembled WGS sequence"/>
</dbReference>
<dbReference type="InterPro" id="IPR012341">
    <property type="entry name" value="6hp_glycosidase-like_sf"/>
</dbReference>
<evidence type="ECO:0000256" key="1">
    <source>
        <dbReference type="ARBA" id="ARBA00005615"/>
    </source>
</evidence>
<dbReference type="InterPro" id="IPR001661">
    <property type="entry name" value="Glyco_hydro_37"/>
</dbReference>
<evidence type="ECO:0000313" key="6">
    <source>
        <dbReference type="EMBL" id="PVV00840.1"/>
    </source>
</evidence>
<reference evidence="6 7" key="1">
    <citation type="journal article" date="2018" name="MBio">
        <title>Comparative Genomics Reveals the Core Gene Toolbox for the Fungus-Insect Symbiosis.</title>
        <authorList>
            <person name="Wang Y."/>
            <person name="Stata M."/>
            <person name="Wang W."/>
            <person name="Stajich J.E."/>
            <person name="White M.M."/>
            <person name="Moncalvo J.M."/>
        </authorList>
    </citation>
    <scope>NUCLEOTIDE SEQUENCE [LARGE SCALE GENOMIC DNA]</scope>
    <source>
        <strain evidence="6 7">SC-DP-2</strain>
    </source>
</reference>
<gene>
    <name evidence="6" type="ORF">BB560_004762</name>
</gene>
<dbReference type="PANTHER" id="PTHR23403:SF1">
    <property type="entry name" value="TREHALASE"/>
    <property type="match status" value="1"/>
</dbReference>
<protein>
    <recommendedName>
        <fullName evidence="4">Trehalase</fullName>
        <ecNumber evidence="4">3.2.1.28</ecNumber>
    </recommendedName>
    <alternativeName>
        <fullName evidence="4">Alpha-trehalose glucohydrolase</fullName>
    </alternativeName>
</protein>
<evidence type="ECO:0000256" key="3">
    <source>
        <dbReference type="ARBA" id="ARBA00023295"/>
    </source>
</evidence>
<dbReference type="GO" id="GO:0004555">
    <property type="term" value="F:alpha,alpha-trehalase activity"/>
    <property type="evidence" value="ECO:0007669"/>
    <property type="project" value="UniProtKB-EC"/>
</dbReference>
<dbReference type="SUPFAM" id="SSF48208">
    <property type="entry name" value="Six-hairpin glycosidases"/>
    <property type="match status" value="1"/>
</dbReference>
<comment type="similarity">
    <text evidence="1 4">Belongs to the glycosyl hydrolase 37 family.</text>
</comment>
<feature type="signal peptide" evidence="5">
    <location>
        <begin position="1"/>
        <end position="20"/>
    </location>
</feature>
<evidence type="ECO:0000313" key="7">
    <source>
        <dbReference type="Proteomes" id="UP000245609"/>
    </source>
</evidence>
<comment type="catalytic activity">
    <reaction evidence="4">
        <text>alpha,alpha-trehalose + H2O = alpha-D-glucose + beta-D-glucose</text>
        <dbReference type="Rhea" id="RHEA:32675"/>
        <dbReference type="ChEBI" id="CHEBI:15377"/>
        <dbReference type="ChEBI" id="CHEBI:15903"/>
        <dbReference type="ChEBI" id="CHEBI:16551"/>
        <dbReference type="ChEBI" id="CHEBI:17925"/>
        <dbReference type="EC" id="3.2.1.28"/>
    </reaction>
</comment>
<dbReference type="InterPro" id="IPR008928">
    <property type="entry name" value="6-hairpin_glycosidase_sf"/>
</dbReference>
<dbReference type="PRINTS" id="PR00744">
    <property type="entry name" value="GLHYDRLASE37"/>
</dbReference>
<dbReference type="Pfam" id="PF01204">
    <property type="entry name" value="Trehalase"/>
    <property type="match status" value="1"/>
</dbReference>
<dbReference type="AlphaFoldDB" id="A0A2T9Z8D6"/>